<dbReference type="GO" id="GO:0005524">
    <property type="term" value="F:ATP binding"/>
    <property type="evidence" value="ECO:0007669"/>
    <property type="project" value="InterPro"/>
</dbReference>
<reference evidence="2 3" key="1">
    <citation type="submission" date="2014-04" db="EMBL/GenBank/DDBJ databases">
        <authorList>
            <consortium name="DOE Joint Genome Institute"/>
            <person name="Kuo A."/>
            <person name="Gay G."/>
            <person name="Dore J."/>
            <person name="Kohler A."/>
            <person name="Nagy L.G."/>
            <person name="Floudas D."/>
            <person name="Copeland A."/>
            <person name="Barry K.W."/>
            <person name="Cichocki N."/>
            <person name="Veneault-Fourrey C."/>
            <person name="LaButti K."/>
            <person name="Lindquist E.A."/>
            <person name="Lipzen A."/>
            <person name="Lundell T."/>
            <person name="Morin E."/>
            <person name="Murat C."/>
            <person name="Sun H."/>
            <person name="Tunlid A."/>
            <person name="Henrissat B."/>
            <person name="Grigoriev I.V."/>
            <person name="Hibbett D.S."/>
            <person name="Martin F."/>
            <person name="Nordberg H.P."/>
            <person name="Cantor M.N."/>
            <person name="Hua S.X."/>
        </authorList>
    </citation>
    <scope>NUCLEOTIDE SEQUENCE [LARGE SCALE GENOMIC DNA]</scope>
    <source>
        <strain evidence="3">h7</strain>
    </source>
</reference>
<evidence type="ECO:0000313" key="2">
    <source>
        <dbReference type="EMBL" id="KIM49022.1"/>
    </source>
</evidence>
<accession>A0A0C2Z7A4</accession>
<dbReference type="InterPro" id="IPR001245">
    <property type="entry name" value="Ser-Thr/Tyr_kinase_cat_dom"/>
</dbReference>
<name>A0A0C2Z7A4_HEBCY</name>
<dbReference type="Gene3D" id="1.10.510.10">
    <property type="entry name" value="Transferase(Phosphotransferase) domain 1"/>
    <property type="match status" value="1"/>
</dbReference>
<dbReference type="Pfam" id="PF07714">
    <property type="entry name" value="PK_Tyr_Ser-Thr"/>
    <property type="match status" value="1"/>
</dbReference>
<protein>
    <recommendedName>
        <fullName evidence="1">Protein kinase domain-containing protein</fullName>
    </recommendedName>
</protein>
<dbReference type="GO" id="GO:0004674">
    <property type="term" value="F:protein serine/threonine kinase activity"/>
    <property type="evidence" value="ECO:0007669"/>
    <property type="project" value="TreeGrafter"/>
</dbReference>
<dbReference type="EMBL" id="KN831768">
    <property type="protein sequence ID" value="KIM49022.1"/>
    <property type="molecule type" value="Genomic_DNA"/>
</dbReference>
<dbReference type="PANTHER" id="PTHR44329">
    <property type="entry name" value="SERINE/THREONINE-PROTEIN KINASE TNNI3K-RELATED"/>
    <property type="match status" value="1"/>
</dbReference>
<dbReference type="InterPro" id="IPR011009">
    <property type="entry name" value="Kinase-like_dom_sf"/>
</dbReference>
<dbReference type="InterPro" id="IPR051681">
    <property type="entry name" value="Ser/Thr_Kinases-Pseudokinases"/>
</dbReference>
<proteinExistence type="predicted"/>
<evidence type="ECO:0000259" key="1">
    <source>
        <dbReference type="PROSITE" id="PS50011"/>
    </source>
</evidence>
<dbReference type="PROSITE" id="PS50011">
    <property type="entry name" value="PROTEIN_KINASE_DOM"/>
    <property type="match status" value="1"/>
</dbReference>
<dbReference type="SUPFAM" id="SSF56112">
    <property type="entry name" value="Protein kinase-like (PK-like)"/>
    <property type="match status" value="1"/>
</dbReference>
<sequence length="373" mass="41525">MRSNTAELRDLLHNALTTRSETQHIIDLQNAGQPVAQQFMAAGQRELQLLREIPAPAAPASALRVGTPSLHPQIHDSQRYLQYQRGLINLHRETGIPPTIKILNGEICKTGELAIAGGTYSDIWLGLWLGEKKVALKALRNVRSSDPRAKKRFENEINLWSDLKNDHILPFYGIVTNLGQHIHMVSPWQENGNVLEYIKAHSDANRIHLVHGAAQGLEYLHSRKIIHGNMKCANILVSINGKACICDFGMSKVIEEVTEKSASATLTAGGSARWLAPELIEGKAPTTEADVYSNAMAILELLTEKHPFADCKRDAAVIYGLVVLKKTPTRPEEKETSRWLSDALWNLMQRCWHKDAASRPSMKEVTSFIASIM</sequence>
<reference evidence="3" key="2">
    <citation type="submission" date="2015-01" db="EMBL/GenBank/DDBJ databases">
        <title>Evolutionary Origins and Diversification of the Mycorrhizal Mutualists.</title>
        <authorList>
            <consortium name="DOE Joint Genome Institute"/>
            <consortium name="Mycorrhizal Genomics Consortium"/>
            <person name="Kohler A."/>
            <person name="Kuo A."/>
            <person name="Nagy L.G."/>
            <person name="Floudas D."/>
            <person name="Copeland A."/>
            <person name="Barry K.W."/>
            <person name="Cichocki N."/>
            <person name="Veneault-Fourrey C."/>
            <person name="LaButti K."/>
            <person name="Lindquist E.A."/>
            <person name="Lipzen A."/>
            <person name="Lundell T."/>
            <person name="Morin E."/>
            <person name="Murat C."/>
            <person name="Riley R."/>
            <person name="Ohm R."/>
            <person name="Sun H."/>
            <person name="Tunlid A."/>
            <person name="Henrissat B."/>
            <person name="Grigoriev I.V."/>
            <person name="Hibbett D.S."/>
            <person name="Martin F."/>
        </authorList>
    </citation>
    <scope>NUCLEOTIDE SEQUENCE [LARGE SCALE GENOMIC DNA]</scope>
    <source>
        <strain evidence="3">h7</strain>
    </source>
</reference>
<dbReference type="AlphaFoldDB" id="A0A0C2Z7A4"/>
<organism evidence="2 3">
    <name type="scientific">Hebeloma cylindrosporum</name>
    <dbReference type="NCBI Taxonomy" id="76867"/>
    <lineage>
        <taxon>Eukaryota</taxon>
        <taxon>Fungi</taxon>
        <taxon>Dikarya</taxon>
        <taxon>Basidiomycota</taxon>
        <taxon>Agaricomycotina</taxon>
        <taxon>Agaricomycetes</taxon>
        <taxon>Agaricomycetidae</taxon>
        <taxon>Agaricales</taxon>
        <taxon>Agaricineae</taxon>
        <taxon>Hymenogastraceae</taxon>
        <taxon>Hebeloma</taxon>
    </lineage>
</organism>
<gene>
    <name evidence="2" type="ORF">M413DRAFT_21319</name>
</gene>
<evidence type="ECO:0000313" key="3">
    <source>
        <dbReference type="Proteomes" id="UP000053424"/>
    </source>
</evidence>
<dbReference type="InterPro" id="IPR000719">
    <property type="entry name" value="Prot_kinase_dom"/>
</dbReference>
<dbReference type="STRING" id="686832.A0A0C2Z7A4"/>
<dbReference type="OrthoDB" id="5966500at2759"/>
<keyword evidence="3" id="KW-1185">Reference proteome</keyword>
<dbReference type="PANTHER" id="PTHR44329:SF214">
    <property type="entry name" value="PROTEIN KINASE DOMAIN-CONTAINING PROTEIN"/>
    <property type="match status" value="1"/>
</dbReference>
<dbReference type="Proteomes" id="UP000053424">
    <property type="component" value="Unassembled WGS sequence"/>
</dbReference>
<dbReference type="HOGENOM" id="CLU_000288_7_18_1"/>
<feature type="domain" description="Protein kinase" evidence="1">
    <location>
        <begin position="109"/>
        <end position="369"/>
    </location>
</feature>